<protein>
    <submittedName>
        <fullName evidence="2">Uncharacterized protein</fullName>
    </submittedName>
</protein>
<dbReference type="AlphaFoldDB" id="A0A8H4CSK3"/>
<reference evidence="2" key="1">
    <citation type="journal article" date="2020" name="Phytopathology">
        <title>Genome sequence and comparative analysis of Colletotrichum gloeosporioides isolated from Liriodendron leaves.</title>
        <authorList>
            <person name="Fu F.F."/>
            <person name="Hao Z."/>
            <person name="Wang P."/>
            <person name="Lu Y."/>
            <person name="Xue L.J."/>
            <person name="Wei G."/>
            <person name="Tian Y."/>
            <person name="Baishi H."/>
            <person name="Xu H."/>
            <person name="Shi J."/>
            <person name="Cheng T."/>
            <person name="Wang G."/>
            <person name="Yi Y."/>
            <person name="Chen J."/>
        </authorList>
    </citation>
    <scope>NUCLEOTIDE SEQUENCE</scope>
    <source>
        <strain evidence="2">Lc1</strain>
    </source>
</reference>
<evidence type="ECO:0000256" key="1">
    <source>
        <dbReference type="SAM" id="MobiDB-lite"/>
    </source>
</evidence>
<sequence>MIVVEGVSSIVVELLVTTTAGELEETLISLDDCMEGAGVATLDTETKVLGDGEMGLEVNAVGTELWIGMFDESGNTELGTDMTGSEVGREVGNESGRDDGSDVGTETGREAGTDMGLELGFGLTTDDAVREELCPGTGPGPELGSETGVVSTGLGDGSTTMGELVITCEVAGTDAGMLEFVNRKEDEGLKTPGMDVVVWGRVGMSLEDTLDERTGGLLLLLVLVVDVESRLGDIELMAYVGDVEVEELVGVVVGVAVDVVDDEVEAAVVEVEEEDEGVDDELSVDETLEEVEVVLIVEEVLSLLVSVVLEMVDEVLEVEEVIVLLVTLLVAVELEELVALVDVGVDEDAVLDVLLLEEVVVTAVEVLVRVLELLLELDDVVELPGEVERGG</sequence>
<dbReference type="GeneID" id="69018690"/>
<accession>A0A8H4CSK3</accession>
<gene>
    <name evidence="2" type="ORF">GCG54_00011564</name>
</gene>
<reference evidence="2" key="2">
    <citation type="submission" date="2020-03" db="EMBL/GenBank/DDBJ databases">
        <authorList>
            <person name="Fu F.-F."/>
            <person name="Chen J."/>
        </authorList>
    </citation>
    <scope>NUCLEOTIDE SEQUENCE</scope>
    <source>
        <strain evidence="2">Lc1</strain>
    </source>
</reference>
<keyword evidence="3" id="KW-1185">Reference proteome</keyword>
<evidence type="ECO:0000313" key="3">
    <source>
        <dbReference type="Proteomes" id="UP000613401"/>
    </source>
</evidence>
<comment type="caution">
    <text evidence="2">The sequence shown here is derived from an EMBL/GenBank/DDBJ whole genome shotgun (WGS) entry which is preliminary data.</text>
</comment>
<organism evidence="2 3">
    <name type="scientific">Colletotrichum gloeosporioides</name>
    <name type="common">Anthracnose fungus</name>
    <name type="synonym">Glomerella cingulata</name>
    <dbReference type="NCBI Taxonomy" id="474922"/>
    <lineage>
        <taxon>Eukaryota</taxon>
        <taxon>Fungi</taxon>
        <taxon>Dikarya</taxon>
        <taxon>Ascomycota</taxon>
        <taxon>Pezizomycotina</taxon>
        <taxon>Sordariomycetes</taxon>
        <taxon>Hypocreomycetidae</taxon>
        <taxon>Glomerellales</taxon>
        <taxon>Glomerellaceae</taxon>
        <taxon>Colletotrichum</taxon>
        <taxon>Colletotrichum gloeosporioides species complex</taxon>
    </lineage>
</organism>
<dbReference type="RefSeq" id="XP_045268524.1">
    <property type="nucleotide sequence ID" value="XM_045411466.1"/>
</dbReference>
<name>A0A8H4CSK3_COLGL</name>
<feature type="region of interest" description="Disordered" evidence="1">
    <location>
        <begin position="76"/>
        <end position="116"/>
    </location>
</feature>
<feature type="compositionally biased region" description="Basic and acidic residues" evidence="1">
    <location>
        <begin position="87"/>
        <end position="100"/>
    </location>
</feature>
<dbReference type="EMBL" id="WVTB01000017">
    <property type="protein sequence ID" value="KAF3809365.1"/>
    <property type="molecule type" value="Genomic_DNA"/>
</dbReference>
<proteinExistence type="predicted"/>
<evidence type="ECO:0000313" key="2">
    <source>
        <dbReference type="EMBL" id="KAF3809365.1"/>
    </source>
</evidence>
<dbReference type="Proteomes" id="UP000613401">
    <property type="component" value="Unassembled WGS sequence"/>
</dbReference>